<reference evidence="10 11" key="1">
    <citation type="submission" date="2014-10" db="EMBL/GenBank/DDBJ databases">
        <title>Draft genome of the hookworm Ancylostoma caninum.</title>
        <authorList>
            <person name="Mitreva M."/>
        </authorList>
    </citation>
    <scope>NUCLEOTIDE SEQUENCE [LARGE SCALE GENOMIC DNA]</scope>
    <source>
        <strain evidence="10 11">Baltimore</strain>
    </source>
</reference>
<feature type="domain" description="Alpha-carbonic anhydrase" evidence="9">
    <location>
        <begin position="1"/>
        <end position="94"/>
    </location>
</feature>
<keyword evidence="3" id="KW-0479">Metal-binding</keyword>
<dbReference type="Pfam" id="PF00194">
    <property type="entry name" value="Carb_anhydrase"/>
    <property type="match status" value="1"/>
</dbReference>
<comment type="caution">
    <text evidence="10">The sequence shown here is derived from an EMBL/GenBank/DDBJ whole genome shotgun (WGS) entry which is preliminary data.</text>
</comment>
<keyword evidence="5" id="KW-0456">Lyase</keyword>
<gene>
    <name evidence="10" type="ORF">ANCCAN_06760</name>
</gene>
<evidence type="ECO:0000256" key="4">
    <source>
        <dbReference type="ARBA" id="ARBA00022833"/>
    </source>
</evidence>
<name>A0A368GS39_ANCCA</name>
<dbReference type="PANTHER" id="PTHR18952:SF265">
    <property type="entry name" value="CARBONIC ANHYDRASE"/>
    <property type="match status" value="1"/>
</dbReference>
<protein>
    <recommendedName>
        <fullName evidence="2">carbonic anhydrase</fullName>
        <ecNumber evidence="2">4.2.1.1</ecNumber>
    </recommendedName>
</protein>
<evidence type="ECO:0000313" key="10">
    <source>
        <dbReference type="EMBL" id="RCN47183.1"/>
    </source>
</evidence>
<keyword evidence="4" id="KW-0862">Zinc</keyword>
<dbReference type="EC" id="4.2.1.1" evidence="2"/>
<accession>A0A368GS39</accession>
<feature type="region of interest" description="Disordered" evidence="7">
    <location>
        <begin position="140"/>
        <end position="194"/>
    </location>
</feature>
<dbReference type="GO" id="GO:0008270">
    <property type="term" value="F:zinc ion binding"/>
    <property type="evidence" value="ECO:0007669"/>
    <property type="project" value="InterPro"/>
</dbReference>
<dbReference type="STRING" id="29170.A0A368GS39"/>
<dbReference type="OrthoDB" id="5841556at2759"/>
<evidence type="ECO:0000256" key="1">
    <source>
        <dbReference type="ARBA" id="ARBA00010718"/>
    </source>
</evidence>
<dbReference type="EMBL" id="JOJR01000066">
    <property type="protein sequence ID" value="RCN47183.1"/>
    <property type="molecule type" value="Genomic_DNA"/>
</dbReference>
<dbReference type="InterPro" id="IPR001148">
    <property type="entry name" value="CA_dom"/>
</dbReference>
<evidence type="ECO:0000256" key="7">
    <source>
        <dbReference type="SAM" id="MobiDB-lite"/>
    </source>
</evidence>
<dbReference type="SUPFAM" id="SSF51069">
    <property type="entry name" value="Carbonic anhydrase"/>
    <property type="match status" value="1"/>
</dbReference>
<keyword evidence="8" id="KW-0472">Membrane</keyword>
<dbReference type="AlphaFoldDB" id="A0A368GS39"/>
<comment type="catalytic activity">
    <reaction evidence="6">
        <text>hydrogencarbonate + H(+) = CO2 + H2O</text>
        <dbReference type="Rhea" id="RHEA:10748"/>
        <dbReference type="ChEBI" id="CHEBI:15377"/>
        <dbReference type="ChEBI" id="CHEBI:15378"/>
        <dbReference type="ChEBI" id="CHEBI:16526"/>
        <dbReference type="ChEBI" id="CHEBI:17544"/>
        <dbReference type="EC" id="4.2.1.1"/>
    </reaction>
</comment>
<evidence type="ECO:0000313" key="11">
    <source>
        <dbReference type="Proteomes" id="UP000252519"/>
    </source>
</evidence>
<dbReference type="InterPro" id="IPR023561">
    <property type="entry name" value="Carbonic_anhydrase_a-class"/>
</dbReference>
<keyword evidence="8" id="KW-1133">Transmembrane helix</keyword>
<dbReference type="PANTHER" id="PTHR18952">
    <property type="entry name" value="CARBONIC ANHYDRASE"/>
    <property type="match status" value="1"/>
</dbReference>
<sequence length="215" mass="23523">MSLSGNVAVLSGKVSFSPSVLLPTDTKTFYRYSGSLTTPPCTEGVTWTIMAEPVLLTAEQLTALRGAQSQDDSVEGHNSRKIQSMNGRKLYLNKAARIFLEEDALSRVLIIFGLLVLLMIAPPLLILWVIYKKTTLPNPNLSASSMTTQQTEAPRAEHGFTRAELEVPREEPTTSSASQVRPSPAGERTSSSRPGRVYECLCVSPEEEVLPYHGE</sequence>
<evidence type="ECO:0000259" key="9">
    <source>
        <dbReference type="PROSITE" id="PS51144"/>
    </source>
</evidence>
<feature type="transmembrane region" description="Helical" evidence="8">
    <location>
        <begin position="108"/>
        <end position="131"/>
    </location>
</feature>
<keyword evidence="8" id="KW-0812">Transmembrane</keyword>
<keyword evidence="11" id="KW-1185">Reference proteome</keyword>
<proteinExistence type="inferred from homology"/>
<feature type="compositionally biased region" description="Polar residues" evidence="7">
    <location>
        <begin position="140"/>
        <end position="152"/>
    </location>
</feature>
<evidence type="ECO:0000256" key="3">
    <source>
        <dbReference type="ARBA" id="ARBA00022723"/>
    </source>
</evidence>
<evidence type="ECO:0000256" key="5">
    <source>
        <dbReference type="ARBA" id="ARBA00023239"/>
    </source>
</evidence>
<dbReference type="Gene3D" id="3.10.200.10">
    <property type="entry name" value="Alpha carbonic anhydrase"/>
    <property type="match status" value="1"/>
</dbReference>
<dbReference type="Proteomes" id="UP000252519">
    <property type="component" value="Unassembled WGS sequence"/>
</dbReference>
<dbReference type="InterPro" id="IPR036398">
    <property type="entry name" value="CA_dom_sf"/>
</dbReference>
<evidence type="ECO:0000256" key="8">
    <source>
        <dbReference type="SAM" id="Phobius"/>
    </source>
</evidence>
<evidence type="ECO:0000256" key="2">
    <source>
        <dbReference type="ARBA" id="ARBA00012925"/>
    </source>
</evidence>
<evidence type="ECO:0000256" key="6">
    <source>
        <dbReference type="ARBA" id="ARBA00048348"/>
    </source>
</evidence>
<comment type="similarity">
    <text evidence="1">Belongs to the alpha-carbonic anhydrase family.</text>
</comment>
<organism evidence="10 11">
    <name type="scientific">Ancylostoma caninum</name>
    <name type="common">Dog hookworm</name>
    <dbReference type="NCBI Taxonomy" id="29170"/>
    <lineage>
        <taxon>Eukaryota</taxon>
        <taxon>Metazoa</taxon>
        <taxon>Ecdysozoa</taxon>
        <taxon>Nematoda</taxon>
        <taxon>Chromadorea</taxon>
        <taxon>Rhabditida</taxon>
        <taxon>Rhabditina</taxon>
        <taxon>Rhabditomorpha</taxon>
        <taxon>Strongyloidea</taxon>
        <taxon>Ancylostomatidae</taxon>
        <taxon>Ancylostomatinae</taxon>
        <taxon>Ancylostoma</taxon>
    </lineage>
</organism>
<dbReference type="PROSITE" id="PS51144">
    <property type="entry name" value="ALPHA_CA_2"/>
    <property type="match status" value="1"/>
</dbReference>
<dbReference type="GO" id="GO:0004089">
    <property type="term" value="F:carbonate dehydratase activity"/>
    <property type="evidence" value="ECO:0007669"/>
    <property type="project" value="UniProtKB-EC"/>
</dbReference>
<feature type="compositionally biased region" description="Basic and acidic residues" evidence="7">
    <location>
        <begin position="154"/>
        <end position="172"/>
    </location>
</feature>